<feature type="transmembrane region" description="Helical" evidence="1">
    <location>
        <begin position="7"/>
        <end position="25"/>
    </location>
</feature>
<evidence type="ECO:0000313" key="3">
    <source>
        <dbReference type="Proteomes" id="UP001141552"/>
    </source>
</evidence>
<name>A0A9Q0J5Q7_9ROSI</name>
<feature type="transmembrane region" description="Helical" evidence="1">
    <location>
        <begin position="45"/>
        <end position="73"/>
    </location>
</feature>
<dbReference type="Proteomes" id="UP001141552">
    <property type="component" value="Unassembled WGS sequence"/>
</dbReference>
<dbReference type="OrthoDB" id="9909019at2759"/>
<keyword evidence="1" id="KW-1133">Transmembrane helix</keyword>
<comment type="caution">
    <text evidence="2">The sequence shown here is derived from an EMBL/GenBank/DDBJ whole genome shotgun (WGS) entry which is preliminary data.</text>
</comment>
<sequence>MGFIRWYLCEETALSLWTGILYISYLKANITRFWYGILFRKWKDAIMILLLIILAISLLFLLLLLLFHSYLILTNQTTYELIRRRRIPYMRPAATTNPLKLMPAMPSSP</sequence>
<accession>A0A9Q0J5Q7</accession>
<evidence type="ECO:0008006" key="4">
    <source>
        <dbReference type="Google" id="ProtNLM"/>
    </source>
</evidence>
<keyword evidence="3" id="KW-1185">Reference proteome</keyword>
<evidence type="ECO:0000313" key="2">
    <source>
        <dbReference type="EMBL" id="KAJ4829453.1"/>
    </source>
</evidence>
<keyword evidence="1" id="KW-0812">Transmembrane</keyword>
<dbReference type="AlphaFoldDB" id="A0A9Q0J5Q7"/>
<proteinExistence type="predicted"/>
<keyword evidence="1" id="KW-0472">Membrane</keyword>
<evidence type="ECO:0000256" key="1">
    <source>
        <dbReference type="SAM" id="Phobius"/>
    </source>
</evidence>
<dbReference type="EMBL" id="JAKUCV010005896">
    <property type="protein sequence ID" value="KAJ4829453.1"/>
    <property type="molecule type" value="Genomic_DNA"/>
</dbReference>
<reference evidence="2" key="1">
    <citation type="submission" date="2022-02" db="EMBL/GenBank/DDBJ databases">
        <authorList>
            <person name="Henning P.M."/>
            <person name="McCubbin A.G."/>
            <person name="Shore J.S."/>
        </authorList>
    </citation>
    <scope>NUCLEOTIDE SEQUENCE</scope>
    <source>
        <strain evidence="2">F60SS</strain>
        <tissue evidence="2">Leaves</tissue>
    </source>
</reference>
<reference evidence="2" key="2">
    <citation type="journal article" date="2023" name="Plants (Basel)">
        <title>Annotation of the Turnera subulata (Passifloraceae) Draft Genome Reveals the S-Locus Evolved after the Divergence of Turneroideae from Passifloroideae in a Stepwise Manner.</title>
        <authorList>
            <person name="Henning P.M."/>
            <person name="Roalson E.H."/>
            <person name="Mir W."/>
            <person name="McCubbin A.G."/>
            <person name="Shore J.S."/>
        </authorList>
    </citation>
    <scope>NUCLEOTIDE SEQUENCE</scope>
    <source>
        <strain evidence="2">F60SS</strain>
    </source>
</reference>
<organism evidence="2 3">
    <name type="scientific">Turnera subulata</name>
    <dbReference type="NCBI Taxonomy" id="218843"/>
    <lineage>
        <taxon>Eukaryota</taxon>
        <taxon>Viridiplantae</taxon>
        <taxon>Streptophyta</taxon>
        <taxon>Embryophyta</taxon>
        <taxon>Tracheophyta</taxon>
        <taxon>Spermatophyta</taxon>
        <taxon>Magnoliopsida</taxon>
        <taxon>eudicotyledons</taxon>
        <taxon>Gunneridae</taxon>
        <taxon>Pentapetalae</taxon>
        <taxon>rosids</taxon>
        <taxon>fabids</taxon>
        <taxon>Malpighiales</taxon>
        <taxon>Passifloraceae</taxon>
        <taxon>Turnera</taxon>
    </lineage>
</organism>
<protein>
    <recommendedName>
        <fullName evidence="4">S-acyltransferase</fullName>
    </recommendedName>
</protein>
<gene>
    <name evidence="2" type="ORF">Tsubulata_015704</name>
</gene>